<dbReference type="InterPro" id="IPR000276">
    <property type="entry name" value="GPCR_Rhodpsn"/>
</dbReference>
<dbReference type="OrthoDB" id="100006at2759"/>
<dbReference type="GO" id="GO:0004930">
    <property type="term" value="F:G protein-coupled receptor activity"/>
    <property type="evidence" value="ECO:0007669"/>
    <property type="project" value="InterPro"/>
</dbReference>
<dbReference type="Pfam" id="PF00001">
    <property type="entry name" value="7tm_1"/>
    <property type="match status" value="1"/>
</dbReference>
<feature type="transmembrane region" description="Helical" evidence="6">
    <location>
        <begin position="120"/>
        <end position="142"/>
    </location>
</feature>
<dbReference type="EMBL" id="JAGSXJ010000045">
    <property type="protein sequence ID" value="KAH6662635.1"/>
    <property type="molecule type" value="Genomic_DNA"/>
</dbReference>
<evidence type="ECO:0000256" key="1">
    <source>
        <dbReference type="ARBA" id="ARBA00004141"/>
    </source>
</evidence>
<name>A0A9P8V0I5_9PEZI</name>
<dbReference type="AlphaFoldDB" id="A0A9P8V0I5"/>
<feature type="transmembrane region" description="Helical" evidence="6">
    <location>
        <begin position="251"/>
        <end position="272"/>
    </location>
</feature>
<evidence type="ECO:0000313" key="8">
    <source>
        <dbReference type="Proteomes" id="UP000770015"/>
    </source>
</evidence>
<proteinExistence type="predicted"/>
<evidence type="ECO:0000256" key="2">
    <source>
        <dbReference type="ARBA" id="ARBA00022692"/>
    </source>
</evidence>
<evidence type="ECO:0000256" key="4">
    <source>
        <dbReference type="ARBA" id="ARBA00023136"/>
    </source>
</evidence>
<keyword evidence="7" id="KW-0675">Receptor</keyword>
<feature type="transmembrane region" description="Helical" evidence="6">
    <location>
        <begin position="344"/>
        <end position="366"/>
    </location>
</feature>
<organism evidence="7 8">
    <name type="scientific">Plectosphaerella plurivora</name>
    <dbReference type="NCBI Taxonomy" id="936078"/>
    <lineage>
        <taxon>Eukaryota</taxon>
        <taxon>Fungi</taxon>
        <taxon>Dikarya</taxon>
        <taxon>Ascomycota</taxon>
        <taxon>Pezizomycotina</taxon>
        <taxon>Sordariomycetes</taxon>
        <taxon>Hypocreomycetidae</taxon>
        <taxon>Glomerellales</taxon>
        <taxon>Plectosphaerellaceae</taxon>
        <taxon>Plectosphaerella</taxon>
    </lineage>
</organism>
<dbReference type="PANTHER" id="PTHR23112:SF37">
    <property type="entry name" value="G PROTEIN-COUPLED RECEPTOR GPR1"/>
    <property type="match status" value="1"/>
</dbReference>
<feature type="transmembrane region" description="Helical" evidence="6">
    <location>
        <begin position="315"/>
        <end position="332"/>
    </location>
</feature>
<dbReference type="GO" id="GO:0005886">
    <property type="term" value="C:plasma membrane"/>
    <property type="evidence" value="ECO:0007669"/>
    <property type="project" value="TreeGrafter"/>
</dbReference>
<feature type="transmembrane region" description="Helical" evidence="6">
    <location>
        <begin position="34"/>
        <end position="56"/>
    </location>
</feature>
<dbReference type="CDD" id="cd00637">
    <property type="entry name" value="7tm_classA_rhodopsin-like"/>
    <property type="match status" value="1"/>
</dbReference>
<feature type="compositionally biased region" description="Low complexity" evidence="5">
    <location>
        <begin position="485"/>
        <end position="496"/>
    </location>
</feature>
<gene>
    <name evidence="7" type="ORF">F5X68DRAFT_144830</name>
</gene>
<keyword evidence="2 6" id="KW-0812">Transmembrane</keyword>
<protein>
    <submittedName>
        <fullName evidence="7">G protein-coupled glucose receptor regulating Gpa2-domain-containing protein</fullName>
    </submittedName>
</protein>
<feature type="transmembrane region" description="Helical" evidence="6">
    <location>
        <begin position="162"/>
        <end position="184"/>
    </location>
</feature>
<dbReference type="PANTHER" id="PTHR23112">
    <property type="entry name" value="G PROTEIN-COUPLED RECEPTOR 157-RELATED"/>
    <property type="match status" value="1"/>
</dbReference>
<reference evidence="7" key="1">
    <citation type="journal article" date="2021" name="Nat. Commun.">
        <title>Genetic determinants of endophytism in the Arabidopsis root mycobiome.</title>
        <authorList>
            <person name="Mesny F."/>
            <person name="Miyauchi S."/>
            <person name="Thiergart T."/>
            <person name="Pickel B."/>
            <person name="Atanasova L."/>
            <person name="Karlsson M."/>
            <person name="Huettel B."/>
            <person name="Barry K.W."/>
            <person name="Haridas S."/>
            <person name="Chen C."/>
            <person name="Bauer D."/>
            <person name="Andreopoulos W."/>
            <person name="Pangilinan J."/>
            <person name="LaButti K."/>
            <person name="Riley R."/>
            <person name="Lipzen A."/>
            <person name="Clum A."/>
            <person name="Drula E."/>
            <person name="Henrissat B."/>
            <person name="Kohler A."/>
            <person name="Grigoriev I.V."/>
            <person name="Martin F.M."/>
            <person name="Hacquard S."/>
        </authorList>
    </citation>
    <scope>NUCLEOTIDE SEQUENCE</scope>
    <source>
        <strain evidence="7">MPI-SDFR-AT-0117</strain>
    </source>
</reference>
<comment type="subcellular location">
    <subcellularLocation>
        <location evidence="1">Membrane</location>
        <topology evidence="1">Multi-pass membrane protein</topology>
    </subcellularLocation>
</comment>
<evidence type="ECO:0000256" key="3">
    <source>
        <dbReference type="ARBA" id="ARBA00022989"/>
    </source>
</evidence>
<comment type="caution">
    <text evidence="7">The sequence shown here is derived from an EMBL/GenBank/DDBJ whole genome shotgun (WGS) entry which is preliminary data.</text>
</comment>
<dbReference type="SUPFAM" id="SSF81321">
    <property type="entry name" value="Family A G protein-coupled receptor-like"/>
    <property type="match status" value="1"/>
</dbReference>
<evidence type="ECO:0000256" key="6">
    <source>
        <dbReference type="SAM" id="Phobius"/>
    </source>
</evidence>
<dbReference type="GO" id="GO:0007189">
    <property type="term" value="P:adenylate cyclase-activating G protein-coupled receptor signaling pathway"/>
    <property type="evidence" value="ECO:0007669"/>
    <property type="project" value="TreeGrafter"/>
</dbReference>
<evidence type="ECO:0000313" key="7">
    <source>
        <dbReference type="EMBL" id="KAH6662635.1"/>
    </source>
</evidence>
<keyword evidence="3 6" id="KW-1133">Transmembrane helix</keyword>
<sequence>MDSEVFTREVAEHIDNAATSIHTLSPLLPVLRHGLTAVSFFGFLSFLSTVSLLAYLSFKILKWTLRTSQPTHYNTSKVVTVQEHDLPDEHLCPQPAGPVPQLLPKASVWRRLREDPPNQFLVLILNLLFADAQQAMAFLLNAAWLARDGVVVGNSMCWAQGWFVSTGDLASSVFITLIAVHTYLSVVHGYHMQTWAFYTMIASGWFFNYFMAILGVIITNNGADTGGFYVRAGGWCWVNKAYQDLRFALHYLWIFISLGVTSALYIIVFLYIRRIARENPDNSSLQRPPHMKRGFSSAAVRRRDAALDYAKKQTFLLYPIIYVCCTMPLAAGRVASMAGSNPSLGYFCFAAAMIASNGWLDVLLYATTRRSIVFSDNPSAQDTGLETFTFMRTPNRRFGNVVFVAGGANATDDGMNVDALRGRKKIGSLGKLTRLRGEGGSSEVSLRGKELSSSDGSGGGGVLGAIQMETVTSVVVEVDHGGNTSRGSGRKGSMSSDAISIASRV</sequence>
<dbReference type="Proteomes" id="UP000770015">
    <property type="component" value="Unassembled WGS sequence"/>
</dbReference>
<keyword evidence="4 6" id="KW-0472">Membrane</keyword>
<evidence type="ECO:0000256" key="5">
    <source>
        <dbReference type="SAM" id="MobiDB-lite"/>
    </source>
</evidence>
<feature type="transmembrane region" description="Helical" evidence="6">
    <location>
        <begin position="196"/>
        <end position="218"/>
    </location>
</feature>
<feature type="region of interest" description="Disordered" evidence="5">
    <location>
        <begin position="438"/>
        <end position="459"/>
    </location>
</feature>
<accession>A0A9P8V0I5</accession>
<feature type="region of interest" description="Disordered" evidence="5">
    <location>
        <begin position="479"/>
        <end position="505"/>
    </location>
</feature>
<dbReference type="Gene3D" id="1.20.1070.10">
    <property type="entry name" value="Rhodopsin 7-helix transmembrane proteins"/>
    <property type="match status" value="1"/>
</dbReference>
<keyword evidence="8" id="KW-1185">Reference proteome</keyword>